<sequence>MLPALLLGACAPPDFQTSLTAARPLGPGQIPYAGLVQDWLVTDDGEALALQTWLPTDAQGRPVLPRAAIVALHGFDDYAEEFADPGTYLAGHGIATFAYDQRGFGHSAHPGLWPGVETLKQDLRTAIRLVRSRLPGIPVYALGCSMGGAVVLATLADGGPDLPDGAILAPPAVWARDTQPLINRAALWAGVRVIPDMRFTGRGLGIQASDNIPMLRALGRDPLYIHATRTDAIYGLVNLMDEALAGASKVTEPLLVLYGAKDHVIPKAPIADLMARLPRTEDGTQRLAYYANGWHLILRDLDRRKVDDDLVAWINDHRAPLPSGADQAAAHFPPAS</sequence>
<gene>
    <name evidence="2" type="ORF">GCM10011611_30590</name>
</gene>
<dbReference type="GO" id="GO:0016787">
    <property type="term" value="F:hydrolase activity"/>
    <property type="evidence" value="ECO:0007669"/>
    <property type="project" value="UniProtKB-KW"/>
</dbReference>
<feature type="domain" description="Serine aminopeptidase S33" evidence="1">
    <location>
        <begin position="65"/>
        <end position="302"/>
    </location>
</feature>
<name>A0A8J3E4A2_9PROT</name>
<protein>
    <submittedName>
        <fullName evidence="2">Alpha/beta hydrolase</fullName>
    </submittedName>
</protein>
<proteinExistence type="predicted"/>
<evidence type="ECO:0000313" key="2">
    <source>
        <dbReference type="EMBL" id="GGF22381.1"/>
    </source>
</evidence>
<dbReference type="Gene3D" id="3.40.50.1820">
    <property type="entry name" value="alpha/beta hydrolase"/>
    <property type="match status" value="1"/>
</dbReference>
<keyword evidence="3" id="KW-1185">Reference proteome</keyword>
<dbReference type="AlphaFoldDB" id="A0A8J3E4A2"/>
<comment type="caution">
    <text evidence="2">The sequence shown here is derived from an EMBL/GenBank/DDBJ whole genome shotgun (WGS) entry which is preliminary data.</text>
</comment>
<dbReference type="PANTHER" id="PTHR11614">
    <property type="entry name" value="PHOSPHOLIPASE-RELATED"/>
    <property type="match status" value="1"/>
</dbReference>
<dbReference type="InterPro" id="IPR051044">
    <property type="entry name" value="MAG_DAG_Lipase"/>
</dbReference>
<dbReference type="Pfam" id="PF12146">
    <property type="entry name" value="Hydrolase_4"/>
    <property type="match status" value="1"/>
</dbReference>
<dbReference type="InterPro" id="IPR022742">
    <property type="entry name" value="Hydrolase_4"/>
</dbReference>
<reference evidence="2" key="2">
    <citation type="submission" date="2020-09" db="EMBL/GenBank/DDBJ databases">
        <authorList>
            <person name="Sun Q."/>
            <person name="Zhou Y."/>
        </authorList>
    </citation>
    <scope>NUCLEOTIDE SEQUENCE</scope>
    <source>
        <strain evidence="2">CGMCC 1.15725</strain>
    </source>
</reference>
<evidence type="ECO:0000259" key="1">
    <source>
        <dbReference type="Pfam" id="PF12146"/>
    </source>
</evidence>
<keyword evidence="2" id="KW-0378">Hydrolase</keyword>
<dbReference type="InterPro" id="IPR029058">
    <property type="entry name" value="AB_hydrolase_fold"/>
</dbReference>
<dbReference type="SUPFAM" id="SSF53474">
    <property type="entry name" value="alpha/beta-Hydrolases"/>
    <property type="match status" value="1"/>
</dbReference>
<accession>A0A8J3E4A2</accession>
<dbReference type="PRINTS" id="PR00111">
    <property type="entry name" value="ABHYDROLASE"/>
</dbReference>
<dbReference type="EMBL" id="BMJQ01000007">
    <property type="protein sequence ID" value="GGF22381.1"/>
    <property type="molecule type" value="Genomic_DNA"/>
</dbReference>
<reference evidence="2" key="1">
    <citation type="journal article" date="2014" name="Int. J. Syst. Evol. Microbiol.">
        <title>Complete genome sequence of Corynebacterium casei LMG S-19264T (=DSM 44701T), isolated from a smear-ripened cheese.</title>
        <authorList>
            <consortium name="US DOE Joint Genome Institute (JGI-PGF)"/>
            <person name="Walter F."/>
            <person name="Albersmeier A."/>
            <person name="Kalinowski J."/>
            <person name="Ruckert C."/>
        </authorList>
    </citation>
    <scope>NUCLEOTIDE SEQUENCE</scope>
    <source>
        <strain evidence="2">CGMCC 1.15725</strain>
    </source>
</reference>
<evidence type="ECO:0000313" key="3">
    <source>
        <dbReference type="Proteomes" id="UP000646365"/>
    </source>
</evidence>
<dbReference type="Proteomes" id="UP000646365">
    <property type="component" value="Unassembled WGS sequence"/>
</dbReference>
<dbReference type="InterPro" id="IPR000073">
    <property type="entry name" value="AB_hydrolase_1"/>
</dbReference>
<organism evidence="2 3">
    <name type="scientific">Aliidongia dinghuensis</name>
    <dbReference type="NCBI Taxonomy" id="1867774"/>
    <lineage>
        <taxon>Bacteria</taxon>
        <taxon>Pseudomonadati</taxon>
        <taxon>Pseudomonadota</taxon>
        <taxon>Alphaproteobacteria</taxon>
        <taxon>Rhodospirillales</taxon>
        <taxon>Dongiaceae</taxon>
        <taxon>Aliidongia</taxon>
    </lineage>
</organism>